<evidence type="ECO:0000313" key="3">
    <source>
        <dbReference type="Proteomes" id="UP001522450"/>
    </source>
</evidence>
<dbReference type="InterPro" id="IPR022038">
    <property type="entry name" value="Ig-like_bact"/>
</dbReference>
<feature type="domain" description="Ig-like" evidence="1">
    <location>
        <begin position="997"/>
        <end position="1060"/>
    </location>
</feature>
<organism evidence="2 3">
    <name type="scientific">Pseudolactococcus carnosus</name>
    <dbReference type="NCBI Taxonomy" id="2749961"/>
    <lineage>
        <taxon>Bacteria</taxon>
        <taxon>Bacillati</taxon>
        <taxon>Bacillota</taxon>
        <taxon>Bacilli</taxon>
        <taxon>Lactobacillales</taxon>
        <taxon>Streptococcaceae</taxon>
        <taxon>Pseudolactococcus</taxon>
    </lineage>
</organism>
<dbReference type="Proteomes" id="UP001522450">
    <property type="component" value="Unassembled WGS sequence"/>
</dbReference>
<feature type="domain" description="Ig-like" evidence="1">
    <location>
        <begin position="1506"/>
        <end position="1565"/>
    </location>
</feature>
<name>A0ABT0ASA6_9LACT</name>
<accession>A0ABT0ASA6</accession>
<gene>
    <name evidence="2" type="ORF">GYN21_05025</name>
</gene>
<feature type="domain" description="Ig-like" evidence="1">
    <location>
        <begin position="1434"/>
        <end position="1498"/>
    </location>
</feature>
<evidence type="ECO:0000259" key="1">
    <source>
        <dbReference type="Pfam" id="PF07523"/>
    </source>
</evidence>
<dbReference type="RefSeq" id="WP_243945023.1">
    <property type="nucleotide sequence ID" value="NZ_JAAECP010000002.1"/>
</dbReference>
<feature type="domain" description="Ig-like" evidence="1">
    <location>
        <begin position="1214"/>
        <end position="1279"/>
    </location>
</feature>
<comment type="caution">
    <text evidence="2">The sequence shown here is derived from an EMBL/GenBank/DDBJ whole genome shotgun (WGS) entry which is preliminary data.</text>
</comment>
<proteinExistence type="predicted"/>
<keyword evidence="3" id="KW-1185">Reference proteome</keyword>
<reference evidence="2 3" key="1">
    <citation type="journal article" date="2022" name="Microbiol. Res.">
        <title>Comparative genome analysis, predicted lifestyle and antimicrobial strategies of Lactococcus carnosus and Lactococcus paracarnosus isolated from meat.</title>
        <authorList>
            <person name="Werum V."/>
            <person name="Ehrmann M."/>
            <person name="Vogel R."/>
            <person name="Hilgarth M."/>
        </authorList>
    </citation>
    <scope>NUCLEOTIDE SEQUENCE [LARGE SCALE GENOMIC DNA]</scope>
    <source>
        <strain evidence="2 3">TMW22177</strain>
    </source>
</reference>
<feature type="domain" description="Ig-like" evidence="1">
    <location>
        <begin position="1288"/>
        <end position="1352"/>
    </location>
</feature>
<feature type="domain" description="Ig-like" evidence="1">
    <location>
        <begin position="1068"/>
        <end position="1133"/>
    </location>
</feature>
<dbReference type="EMBL" id="JAAECS010000003">
    <property type="protein sequence ID" value="MCJ1989579.1"/>
    <property type="molecule type" value="Genomic_DNA"/>
</dbReference>
<sequence>MNKKFKNIGAIGLLSANLLGQPLNIYANTSETQLGKASQASNDEIGSQKFEYKDEDGKIQGIATITYPKQVAVGSKATVKIHFDWTNEDPDDVGICVIRGVSLMLTGAKYTKVSGVQKGKYALDDNRVAFIYDSGAVSGGKDITMEVTPEEAGEITISGALGYSQADPKVSADQQAVNISMTAYDENKQSINAEDFSMYVGDSEPTVDSFKALATDKDGKEVVVTADFSKADFSKAGIYDVVLKSSDGQSKTVKLTVNANKQSITGSDFSMYVGDAVPSVSSFKASATDKTGSASAVTADLSKVNFKVAGTYNVVLQSADGQSKIVKLTINANKQSITGLDFSMYVGDTDPTVASFKASATDKTGAASAVTADFSKADFSKAGTYDVVLKSADGQSKTVKLTVNANKQSITGSDFSMYVGDADPTVSSFKASATDKTGAASVVTADLSKANFKVAGVYDVVLQSADGQSETVKLTVKSNGKSLTAEDFSMYVGDAAPTVSSFKALATDKDGKEVVVTADFSKADFSKAGTYDVVLKSADGQSKTVKLTVNANKQSITGSDFSIYVGDAVPSVSSFKASATDKMGAASAVTADLSKVNFKVAGTYDVVLRSADGQSKTVKLTVNANKQSITGSDFSMYVGDVDPTVSSFKASATDKTGAASIVTADLSKANFKVAGTYNVVLQSADGQSKTVKLTVNANKQSITGSDFSMYVGDAIPSVSSFKASATDKTGAASAVTADLSKVNFKVAGTYDVVLRSADGQSKTVKLTVKANGQSLTAEDFSMYVGDTAPTVSSFKALATDKDGKEVVVTADFSKVDLSKAGVYDVVLKSADGQTKTVKLTVNANKQSITGSDFSMYVGDADPTVSSFKASATDKTGTASAVTADFSKANFKVAGVYDVVLQSADGQSKTVKLTVKSNSQSLTAEDFSMHVGDTAPTVSSFKALATDKDGKEVVVTADLSKADLSQAGIYDVVLKSADGQSKTVKLTVNNNQLSIISKDSNLYVGDSWAAADNFVSATDKDGKAVDFSQIQVSGEVDTAKVGDFVITYRYDGKETKATVHVIDNKETLKVKESTLYVGASWTAADNFVSATDKAGKAIDLSQVKIDGSVDTTKAGVYKITYTYGRQVQMAVITVKADQTAIVAKDTTIHAGDNWAAADNFVSAMDKAGKAVDFSQIQVSGEVDTAKVGDFVITYSYGGKETKATVHVIDNKETLKVKNTSLYVGASWTAADNFVSATDKDGKAIDFSQVKLAGSVDTTKAGVYKVTYTYGKQVQMAVITVKADQTAIVAKDSTIHAGDKWQAADNFVSAMDKDGKAVDFSQIHVSGEVNTAKVGDFVITYSYGGKETKATVHVIDNKETLKVKNADLYVGASWTAADNFVSATDKDGKAIDFSQVKLAGSVDTTKAGVYKVTYTYGKQVQMAVITVKADQTAIVAKDSTIHAGDNWKATDNFISATDKTGKAVDFSQVKVSGEVNTAKVGDFAITYSYGGKETKATVHVIDNGETLKVKNTDLYVGASWQAADNFVSATDKDGKAVDFSQVKLAGSVDTTKAGVYKVTIYIWGTSTNGSDHSKS</sequence>
<dbReference type="Pfam" id="PF07523">
    <property type="entry name" value="Big_3"/>
    <property type="match status" value="8"/>
</dbReference>
<evidence type="ECO:0000313" key="2">
    <source>
        <dbReference type="EMBL" id="MCJ1989579.1"/>
    </source>
</evidence>
<dbReference type="Gene3D" id="2.60.40.10">
    <property type="entry name" value="Immunoglobulins"/>
    <property type="match status" value="19"/>
</dbReference>
<dbReference type="InterPro" id="IPR013783">
    <property type="entry name" value="Ig-like_fold"/>
</dbReference>
<feature type="domain" description="Ig-like" evidence="1">
    <location>
        <begin position="1142"/>
        <end position="1206"/>
    </location>
</feature>
<feature type="domain" description="Ig-like" evidence="1">
    <location>
        <begin position="1360"/>
        <end position="1425"/>
    </location>
</feature>
<protein>
    <submittedName>
        <fullName evidence="2">DUF5011 domain-containing protein</fullName>
    </submittedName>
</protein>